<evidence type="ECO:0000256" key="1">
    <source>
        <dbReference type="SAM" id="SignalP"/>
    </source>
</evidence>
<dbReference type="Proteomes" id="UP000217830">
    <property type="component" value="Unassembled WGS sequence"/>
</dbReference>
<gene>
    <name evidence="2" type="ORF">CKQ80_20430</name>
</gene>
<reference evidence="2 3" key="1">
    <citation type="submission" date="2017-08" db="EMBL/GenBank/DDBJ databases">
        <title>Draft Genome Sequence of Pseudomonas moraviensis TYU6, isolated from Taxus cuspidata by using PacBio Single-Molecule Real-Time Technology.</title>
        <authorList>
            <person name="Baek K.-H."/>
            <person name="Mishra A.K."/>
        </authorList>
    </citation>
    <scope>NUCLEOTIDE SEQUENCE [LARGE SCALE GENOMIC DNA]</scope>
    <source>
        <strain evidence="2 3">TYU6</strain>
    </source>
</reference>
<evidence type="ECO:0000313" key="3">
    <source>
        <dbReference type="Proteomes" id="UP000217830"/>
    </source>
</evidence>
<name>A0A2A2PQ27_9PSED</name>
<dbReference type="AlphaFoldDB" id="A0A2A2PQ27"/>
<keyword evidence="1" id="KW-0732">Signal</keyword>
<comment type="caution">
    <text evidence="2">The sequence shown here is derived from an EMBL/GenBank/DDBJ whole genome shotgun (WGS) entry which is preliminary data.</text>
</comment>
<accession>A0A2A2PQ27</accession>
<evidence type="ECO:0008006" key="4">
    <source>
        <dbReference type="Google" id="ProtNLM"/>
    </source>
</evidence>
<sequence>MKTKLILALTLSVLAANTFAADGSDKTKSADFISGASAAIETSHSGTYAADGFDKTNIGKTVAADGFDKTGTANAIAADGFDKTGTAAAIS</sequence>
<dbReference type="RefSeq" id="WP_086791830.1">
    <property type="nucleotide sequence ID" value="NZ_NRSS01000003.1"/>
</dbReference>
<protein>
    <recommendedName>
        <fullName evidence="4">Heme utilization protein</fullName>
    </recommendedName>
</protein>
<proteinExistence type="predicted"/>
<organism evidence="2 3">
    <name type="scientific">Pseudomonas moraviensis</name>
    <dbReference type="NCBI Taxonomy" id="321662"/>
    <lineage>
        <taxon>Bacteria</taxon>
        <taxon>Pseudomonadati</taxon>
        <taxon>Pseudomonadota</taxon>
        <taxon>Gammaproteobacteria</taxon>
        <taxon>Pseudomonadales</taxon>
        <taxon>Pseudomonadaceae</taxon>
        <taxon>Pseudomonas</taxon>
    </lineage>
</organism>
<feature type="signal peptide" evidence="1">
    <location>
        <begin position="1"/>
        <end position="20"/>
    </location>
</feature>
<evidence type="ECO:0000313" key="2">
    <source>
        <dbReference type="EMBL" id="PAW57560.1"/>
    </source>
</evidence>
<feature type="chain" id="PRO_5012968679" description="Heme utilization protein" evidence="1">
    <location>
        <begin position="21"/>
        <end position="91"/>
    </location>
</feature>
<dbReference type="EMBL" id="NRST01000001">
    <property type="protein sequence ID" value="PAW57560.1"/>
    <property type="molecule type" value="Genomic_DNA"/>
</dbReference>
<keyword evidence="3" id="KW-1185">Reference proteome</keyword>